<comment type="caution">
    <text evidence="4">The sequence shown here is derived from an EMBL/GenBank/DDBJ whole genome shotgun (WGS) entry which is preliminary data.</text>
</comment>
<evidence type="ECO:0000256" key="2">
    <source>
        <dbReference type="SAM" id="Phobius"/>
    </source>
</evidence>
<dbReference type="NCBIfam" id="TIGR02099">
    <property type="entry name" value="YhdP family protein"/>
    <property type="match status" value="1"/>
</dbReference>
<accession>A0A2T7UC36</accession>
<feature type="region of interest" description="Disordered" evidence="1">
    <location>
        <begin position="463"/>
        <end position="507"/>
    </location>
</feature>
<keyword evidence="5" id="KW-1185">Reference proteome</keyword>
<feature type="transmembrane region" description="Helical" evidence="2">
    <location>
        <begin position="21"/>
        <end position="43"/>
    </location>
</feature>
<protein>
    <submittedName>
        <fullName evidence="4">DUF3971 domain-containing protein</fullName>
    </submittedName>
</protein>
<name>A0A2T7UC36_9BURK</name>
<evidence type="ECO:0000313" key="5">
    <source>
        <dbReference type="Proteomes" id="UP000037507"/>
    </source>
</evidence>
<dbReference type="Pfam" id="PF13116">
    <property type="entry name" value="YhdP"/>
    <property type="match status" value="1"/>
</dbReference>
<proteinExistence type="predicted"/>
<keyword evidence="2" id="KW-1133">Transmembrane helix</keyword>
<sequence>MLSSTRFPRLSAVLARCGRAVGWGLLSLGLLLGMAWGVLHFWIVPRISEYRPALERLAGQSIGVPVRIGQLTAESTGWAPSFELREIELLDTQGRTALRLPRVLVAISVRSVLSLSLEQLVLDRPELEVRRTAQGHWQVAGLELQLSPQGDSQSADWLFAQREVIVRGGTVHWTDELAARSPSLPQTAAQTLALRELDLVLRNSSRHHDLRLDATPPEAWGARFVAMAHMRRGILSTHPGRMADWSGQVYAYFSHVDLPQLQQQLGPQLQRALPQGLQILSGQGAVRLWSDVALGQWTGGTADVNLTDLQVNVQAQAATHLQAPVPAPPPVARSPLVFEHLSGRVAGRLSASGFEVSTRDLALASSHISAHDLAWPGGNMALAYSYPQGSTPARGRLQADHLDLQALREVALHLPLPEVLATSLAQHEISGELAALQLRWQGDWQAPSTYSAQASLNRLHLPPGALDMTHGSGHAQGALSGPAQPASTSASTAATSPTTATAPLPAWPGLRGAQVKLDLSEAGGRVQLNMGEGSALFLPGVLEEAEVPVRSLKADATWKRLNARWDVPQWQLKFANADLQGQWHGQWHSAPQLKMPGPAHVPKQKQAPGPAPEQGAGVLDLQGQFTQIHAARAHRYLPTMLPVQVRHYVRDALLKGSYNNVQVKIKGDVSRLPFANAKDGEFRIAGRLRDVDFDYVPAAFTPASVPPKSLPWPRLTGLSGQLVFDRLGLKLSDASARFGEGRAAPVLSGGQAEIADLLHNATVNVSLDSKGPATPMLAAVQQSPLDRLLGGVLHEAQATGTLQTRLKLSLPLHDLATSKVQGSVQLAGNDVRLMPTTPLLGKAQGTLQFSESGFTLQGVQARLLGGPVRIEGGMRPVADNTGEPAVLLRLQGQISAEGLREAKEMPLAGLLAQHASGSTSYNVTLGWRHGQPEVSLHSTLEGLALKLPTPLGKTAASSLPLSLRTQVLGQGVGQGGQLRDQIQLELGRIASVHYLRDLSGPAPVVLRGSLSLGTTAAPAQATAPAPASSQTLAQTLAQALPDAGVLATVALDKLSVDEWQALWAGARSPSSATVASVPSAGSSATAPPTVPPALPADMQSYVPTRITLQAGTLTADGRSLHQVVAGATRENLTWRVNLDARELSGHLTYRQATEEQPGQLYARLARLNLPPSSVVDVESLLESPPVNLPALDIVVEQLELRGKKLGRVEIEAVNSAPTRTRSKLQPESVREWQLNKFNLSVPEATLRSSGKWLTAADGKSARQTEMNFHLDVNNAGALLTRLGTPEALRGGSGQLEGRIGWQGSPLAPHYPSMNGQFAIKMGRGQFLKADAGAAKLLGVLSLQALPRRLLLDFRDVFSEGFAFDSVQGDVRILQGIAHTRNLQIKGVNAVVQLEGLADIAHETQKLHVLILPELDAGTASLVAGIAVNPVVGLTSYLAQLFLQTPLTRANTQEFLIDGSWAEPRVTRLETPVPPPTSTPRTP</sequence>
<keyword evidence="2" id="KW-0472">Membrane</keyword>
<evidence type="ECO:0000313" key="4">
    <source>
        <dbReference type="EMBL" id="PVE42265.1"/>
    </source>
</evidence>
<feature type="compositionally biased region" description="Low complexity" evidence="1">
    <location>
        <begin position="1073"/>
        <end position="1087"/>
    </location>
</feature>
<feature type="compositionally biased region" description="Low complexity" evidence="1">
    <location>
        <begin position="482"/>
        <end position="507"/>
    </location>
</feature>
<dbReference type="PANTHER" id="PTHR38690">
    <property type="entry name" value="PROTEASE-RELATED"/>
    <property type="match status" value="1"/>
</dbReference>
<dbReference type="Proteomes" id="UP000037507">
    <property type="component" value="Unassembled WGS sequence"/>
</dbReference>
<reference evidence="4" key="1">
    <citation type="submission" date="2017-04" db="EMBL/GenBank/DDBJ databases">
        <title>Unexpected and diverse lifestyles within the genus Limnohabitans.</title>
        <authorList>
            <person name="Kasalicky V."/>
            <person name="Mehrshad M."/>
            <person name="Andrei S.-A."/>
            <person name="Salcher M."/>
            <person name="Kratochvilova H."/>
            <person name="Simek K."/>
            <person name="Ghai R."/>
        </authorList>
    </citation>
    <scope>NUCLEOTIDE SEQUENCE [LARGE SCALE GENOMIC DNA]</scope>
    <source>
        <strain evidence="4">II-D5</strain>
    </source>
</reference>
<organism evidence="4 5">
    <name type="scientific">Limnohabitans planktonicus II-D5</name>
    <dbReference type="NCBI Taxonomy" id="1293045"/>
    <lineage>
        <taxon>Bacteria</taxon>
        <taxon>Pseudomonadati</taxon>
        <taxon>Pseudomonadota</taxon>
        <taxon>Betaproteobacteria</taxon>
        <taxon>Burkholderiales</taxon>
        <taxon>Comamonadaceae</taxon>
        <taxon>Limnohabitans</taxon>
    </lineage>
</organism>
<dbReference type="RefSeq" id="WP_053172945.1">
    <property type="nucleotide sequence ID" value="NZ_LFYT02000016.1"/>
</dbReference>
<dbReference type="PANTHER" id="PTHR38690:SF1">
    <property type="entry name" value="PROTEASE"/>
    <property type="match status" value="1"/>
</dbReference>
<feature type="region of interest" description="Disordered" evidence="1">
    <location>
        <begin position="595"/>
        <end position="614"/>
    </location>
</feature>
<evidence type="ECO:0000259" key="3">
    <source>
        <dbReference type="Pfam" id="PF13116"/>
    </source>
</evidence>
<feature type="domain" description="YhdP central" evidence="3">
    <location>
        <begin position="22"/>
        <end position="1465"/>
    </location>
</feature>
<dbReference type="InterPro" id="IPR011836">
    <property type="entry name" value="YhdP"/>
</dbReference>
<dbReference type="STRING" id="1293045.H663_10975"/>
<dbReference type="EMBL" id="LFYT02000016">
    <property type="protein sequence ID" value="PVE42265.1"/>
    <property type="molecule type" value="Genomic_DNA"/>
</dbReference>
<gene>
    <name evidence="4" type="ORF">H663_012890</name>
</gene>
<dbReference type="InterPro" id="IPR025263">
    <property type="entry name" value="YhdP_central"/>
</dbReference>
<keyword evidence="2" id="KW-0812">Transmembrane</keyword>
<evidence type="ECO:0000256" key="1">
    <source>
        <dbReference type="SAM" id="MobiDB-lite"/>
    </source>
</evidence>
<feature type="region of interest" description="Disordered" evidence="1">
    <location>
        <begin position="1073"/>
        <end position="1097"/>
    </location>
</feature>